<reference evidence="7 8" key="1">
    <citation type="submission" date="2020-08" db="EMBL/GenBank/DDBJ databases">
        <title>Genome sequence of Diaphorobacter ruginosibacter DSM 27467T.</title>
        <authorList>
            <person name="Hyun D.-W."/>
            <person name="Bae J.-W."/>
        </authorList>
    </citation>
    <scope>NUCLEOTIDE SEQUENCE [LARGE SCALE GENOMIC DNA]</scope>
    <source>
        <strain evidence="7 8">DSM 27467</strain>
    </source>
</reference>
<dbReference type="Gene3D" id="1.10.760.10">
    <property type="entry name" value="Cytochrome c-like domain"/>
    <property type="match status" value="1"/>
</dbReference>
<dbReference type="GO" id="GO:0046872">
    <property type="term" value="F:metal ion binding"/>
    <property type="evidence" value="ECO:0007669"/>
    <property type="project" value="UniProtKB-KW"/>
</dbReference>
<keyword evidence="1 4" id="KW-0349">Heme</keyword>
<gene>
    <name evidence="7" type="ORF">H9K76_13380</name>
</gene>
<dbReference type="InterPro" id="IPR036909">
    <property type="entry name" value="Cyt_c-like_dom_sf"/>
</dbReference>
<dbReference type="PROSITE" id="PS51007">
    <property type="entry name" value="CYTC"/>
    <property type="match status" value="1"/>
</dbReference>
<dbReference type="AlphaFoldDB" id="A0A7G9RJ57"/>
<dbReference type="Proteomes" id="UP000515811">
    <property type="component" value="Chromosome"/>
</dbReference>
<proteinExistence type="predicted"/>
<dbReference type="SUPFAM" id="SSF46626">
    <property type="entry name" value="Cytochrome c"/>
    <property type="match status" value="1"/>
</dbReference>
<dbReference type="GO" id="GO:0020037">
    <property type="term" value="F:heme binding"/>
    <property type="evidence" value="ECO:0007669"/>
    <property type="project" value="InterPro"/>
</dbReference>
<sequence>MALMIGSRAMDSSAPSQAGAREQRAQATQAVQRGRTLMAQYQCGSCHHIPGVSDAHGANATSLAAFGQRSYIAGRIPNRPEMLARWIHHPQELIPSATMPALGVSTSQAEDMAAYLHSLK</sequence>
<feature type="domain" description="Cytochrome c" evidence="6">
    <location>
        <begin position="29"/>
        <end position="120"/>
    </location>
</feature>
<evidence type="ECO:0000313" key="7">
    <source>
        <dbReference type="EMBL" id="QNN55632.1"/>
    </source>
</evidence>
<name>A0A7G9RJ57_9BURK</name>
<evidence type="ECO:0000313" key="8">
    <source>
        <dbReference type="Proteomes" id="UP000515811"/>
    </source>
</evidence>
<accession>A0A7G9RJ57</accession>
<evidence type="ECO:0000256" key="4">
    <source>
        <dbReference type="PROSITE-ProRule" id="PRU00433"/>
    </source>
</evidence>
<organism evidence="7 8">
    <name type="scientific">Diaphorobacter ruginosibacter</name>
    <dbReference type="NCBI Taxonomy" id="1715720"/>
    <lineage>
        <taxon>Bacteria</taxon>
        <taxon>Pseudomonadati</taxon>
        <taxon>Pseudomonadota</taxon>
        <taxon>Betaproteobacteria</taxon>
        <taxon>Burkholderiales</taxon>
        <taxon>Comamonadaceae</taxon>
        <taxon>Diaphorobacter</taxon>
    </lineage>
</organism>
<dbReference type="InterPro" id="IPR009056">
    <property type="entry name" value="Cyt_c-like_dom"/>
</dbReference>
<keyword evidence="2 4" id="KW-0479">Metal-binding</keyword>
<dbReference type="Pfam" id="PF00034">
    <property type="entry name" value="Cytochrom_C"/>
    <property type="match status" value="1"/>
</dbReference>
<keyword evidence="8" id="KW-1185">Reference proteome</keyword>
<dbReference type="KEGG" id="drg:H9K76_13380"/>
<dbReference type="EMBL" id="CP060714">
    <property type="protein sequence ID" value="QNN55632.1"/>
    <property type="molecule type" value="Genomic_DNA"/>
</dbReference>
<evidence type="ECO:0000256" key="2">
    <source>
        <dbReference type="ARBA" id="ARBA00022723"/>
    </source>
</evidence>
<evidence type="ECO:0000256" key="3">
    <source>
        <dbReference type="ARBA" id="ARBA00023004"/>
    </source>
</evidence>
<evidence type="ECO:0000256" key="5">
    <source>
        <dbReference type="SAM" id="MobiDB-lite"/>
    </source>
</evidence>
<protein>
    <submittedName>
        <fullName evidence="7">C-type cytochrome</fullName>
    </submittedName>
</protein>
<dbReference type="GO" id="GO:0009055">
    <property type="term" value="F:electron transfer activity"/>
    <property type="evidence" value="ECO:0007669"/>
    <property type="project" value="InterPro"/>
</dbReference>
<evidence type="ECO:0000259" key="6">
    <source>
        <dbReference type="PROSITE" id="PS51007"/>
    </source>
</evidence>
<feature type="region of interest" description="Disordered" evidence="5">
    <location>
        <begin position="1"/>
        <end position="31"/>
    </location>
</feature>
<dbReference type="RefSeq" id="WP_187595905.1">
    <property type="nucleotide sequence ID" value="NZ_CP060714.1"/>
</dbReference>
<keyword evidence="3 4" id="KW-0408">Iron</keyword>
<evidence type="ECO:0000256" key="1">
    <source>
        <dbReference type="ARBA" id="ARBA00022617"/>
    </source>
</evidence>